<feature type="domain" description="Cep192-like" evidence="1">
    <location>
        <begin position="5"/>
        <end position="44"/>
    </location>
</feature>
<comment type="caution">
    <text evidence="2">The sequence shown here is derived from an EMBL/GenBank/DDBJ whole genome shotgun (WGS) entry which is preliminary data.</text>
</comment>
<evidence type="ECO:0000313" key="3">
    <source>
        <dbReference type="Proteomes" id="UP000838412"/>
    </source>
</evidence>
<sequence length="85" mass="9377">MRWGKYYVQLPVYFKPTQPGKYESMLVIQSDLKGSFAVQLVGEATSPHGTSLVGSCKARVKFSVARKVSGGHLLVKKKNGFQENS</sequence>
<name>A0A8S4MMK5_BRALA</name>
<evidence type="ECO:0000259" key="1">
    <source>
        <dbReference type="Pfam" id="PF22066"/>
    </source>
</evidence>
<dbReference type="AlphaFoldDB" id="A0A8S4MMK5"/>
<keyword evidence="3" id="KW-1185">Reference proteome</keyword>
<dbReference type="Pfam" id="PF22066">
    <property type="entry name" value="Cep192_D8"/>
    <property type="match status" value="1"/>
</dbReference>
<evidence type="ECO:0000313" key="2">
    <source>
        <dbReference type="EMBL" id="CAH1277141.1"/>
    </source>
</evidence>
<dbReference type="EMBL" id="CAKMNS010000168">
    <property type="protein sequence ID" value="CAH1277141.1"/>
    <property type="molecule type" value="Genomic_DNA"/>
</dbReference>
<dbReference type="OrthoDB" id="10555705at2759"/>
<proteinExistence type="predicted"/>
<dbReference type="Proteomes" id="UP000838412">
    <property type="component" value="Unassembled WGS sequence"/>
</dbReference>
<organism evidence="2 3">
    <name type="scientific">Branchiostoma lanceolatum</name>
    <name type="common">Common lancelet</name>
    <name type="synonym">Amphioxus lanceolatum</name>
    <dbReference type="NCBI Taxonomy" id="7740"/>
    <lineage>
        <taxon>Eukaryota</taxon>
        <taxon>Metazoa</taxon>
        <taxon>Chordata</taxon>
        <taxon>Cephalochordata</taxon>
        <taxon>Leptocardii</taxon>
        <taxon>Amphioxiformes</taxon>
        <taxon>Branchiostomatidae</taxon>
        <taxon>Branchiostoma</taxon>
    </lineage>
</organism>
<dbReference type="InterPro" id="IPR054088">
    <property type="entry name" value="Cep192-like_D8"/>
</dbReference>
<protein>
    <submittedName>
        <fullName evidence="2">CEP192 protein</fullName>
    </submittedName>
</protein>
<reference evidence="2" key="1">
    <citation type="submission" date="2022-01" db="EMBL/GenBank/DDBJ databases">
        <authorList>
            <person name="Braso-Vives M."/>
        </authorList>
    </citation>
    <scope>NUCLEOTIDE SEQUENCE</scope>
</reference>
<accession>A0A8S4MMK5</accession>
<gene>
    <name evidence="2" type="primary">CEP192</name>
    <name evidence="2" type="ORF">BLAG_LOCUS25996</name>
</gene>